<feature type="transmembrane region" description="Helical" evidence="5">
    <location>
        <begin position="29"/>
        <end position="46"/>
    </location>
</feature>
<keyword evidence="8" id="KW-1185">Reference proteome</keyword>
<keyword evidence="5" id="KW-0472">Membrane</keyword>
<proteinExistence type="predicted"/>
<organism evidence="7 8">
    <name type="scientific">Weissella muntiaci</name>
    <dbReference type="NCBI Taxonomy" id="2508881"/>
    <lineage>
        <taxon>Bacteria</taxon>
        <taxon>Bacillati</taxon>
        <taxon>Bacillota</taxon>
        <taxon>Bacilli</taxon>
        <taxon>Lactobacillales</taxon>
        <taxon>Lactobacillaceae</taxon>
        <taxon>Weissella</taxon>
    </lineage>
</organism>
<evidence type="ECO:0000256" key="3">
    <source>
        <dbReference type="ARBA" id="ARBA00022729"/>
    </source>
</evidence>
<evidence type="ECO:0000256" key="2">
    <source>
        <dbReference type="ARBA" id="ARBA00022525"/>
    </source>
</evidence>
<feature type="domain" description="Gram-positive cocci surface proteins LPxTG" evidence="6">
    <location>
        <begin position="18"/>
        <end position="43"/>
    </location>
</feature>
<keyword evidence="3" id="KW-0732">Signal</keyword>
<evidence type="ECO:0000256" key="1">
    <source>
        <dbReference type="ARBA" id="ARBA00022512"/>
    </source>
</evidence>
<dbReference type="RefSeq" id="WP_148622012.1">
    <property type="nucleotide sequence ID" value="NZ_SDGZ01000008.1"/>
</dbReference>
<keyword evidence="5" id="KW-1133">Transmembrane helix</keyword>
<keyword evidence="1" id="KW-0134">Cell wall</keyword>
<evidence type="ECO:0000256" key="4">
    <source>
        <dbReference type="ARBA" id="ARBA00023088"/>
    </source>
</evidence>
<dbReference type="EMBL" id="SDGZ01000008">
    <property type="protein sequence ID" value="TYC50540.1"/>
    <property type="molecule type" value="Genomic_DNA"/>
</dbReference>
<protein>
    <submittedName>
        <fullName evidence="7">LPXTG cell wall anchor domain-containing protein</fullName>
    </submittedName>
</protein>
<evidence type="ECO:0000313" key="7">
    <source>
        <dbReference type="EMBL" id="TYC50540.1"/>
    </source>
</evidence>
<evidence type="ECO:0000256" key="5">
    <source>
        <dbReference type="SAM" id="Phobius"/>
    </source>
</evidence>
<dbReference type="InterPro" id="IPR019931">
    <property type="entry name" value="LPXTG_anchor"/>
</dbReference>
<comment type="caution">
    <text evidence="7">The sequence shown here is derived from an EMBL/GenBank/DDBJ whole genome shotgun (WGS) entry which is preliminary data.</text>
</comment>
<reference evidence="7 8" key="1">
    <citation type="submission" date="2019-01" db="EMBL/GenBank/DDBJ databases">
        <title>Weissella sp. nov., a novel lactic acid bacterium isolated from animal feces.</title>
        <authorList>
            <person name="Wang L.-T."/>
        </authorList>
    </citation>
    <scope>NUCLEOTIDE SEQUENCE [LARGE SCALE GENOMIC DNA]</scope>
    <source>
        <strain evidence="7 8">8H-2</strain>
    </source>
</reference>
<sequence>MAKNPFTYNTQWHTTHGNELPKTGMNGELWLSLIGVILTTGIIIYSRRY</sequence>
<keyword evidence="5" id="KW-0812">Transmembrane</keyword>
<dbReference type="Pfam" id="PF00746">
    <property type="entry name" value="Gram_pos_anchor"/>
    <property type="match status" value="1"/>
</dbReference>
<evidence type="ECO:0000313" key="8">
    <source>
        <dbReference type="Proteomes" id="UP000371977"/>
    </source>
</evidence>
<accession>A0A6C2C923</accession>
<evidence type="ECO:0000259" key="6">
    <source>
        <dbReference type="Pfam" id="PF00746"/>
    </source>
</evidence>
<dbReference type="AlphaFoldDB" id="A0A6C2C923"/>
<keyword evidence="2" id="KW-0964">Secreted</keyword>
<dbReference type="Proteomes" id="UP000371977">
    <property type="component" value="Unassembled WGS sequence"/>
</dbReference>
<keyword evidence="4" id="KW-0572">Peptidoglycan-anchor</keyword>
<gene>
    <name evidence="7" type="ORF">ESZ50_02405</name>
</gene>
<name>A0A6C2C923_9LACO</name>
<dbReference type="NCBIfam" id="TIGR01167">
    <property type="entry name" value="LPXTG_anchor"/>
    <property type="match status" value="1"/>
</dbReference>